<dbReference type="InterPro" id="IPR002173">
    <property type="entry name" value="Carboh/pur_kinase_PfkB_CS"/>
</dbReference>
<evidence type="ECO:0000256" key="5">
    <source>
        <dbReference type="ARBA" id="ARBA00022840"/>
    </source>
</evidence>
<evidence type="ECO:0000256" key="1">
    <source>
        <dbReference type="ARBA" id="ARBA00005380"/>
    </source>
</evidence>
<evidence type="ECO:0000256" key="2">
    <source>
        <dbReference type="ARBA" id="ARBA00022679"/>
    </source>
</evidence>
<organism evidence="10 11">
    <name type="scientific">Clostridium thailandense</name>
    <dbReference type="NCBI Taxonomy" id="2794346"/>
    <lineage>
        <taxon>Bacteria</taxon>
        <taxon>Bacillati</taxon>
        <taxon>Bacillota</taxon>
        <taxon>Clostridia</taxon>
        <taxon>Eubacteriales</taxon>
        <taxon>Clostridiaceae</taxon>
        <taxon>Clostridium</taxon>
    </lineage>
</organism>
<dbReference type="PIRSF" id="PIRSF000535">
    <property type="entry name" value="1PFK/6PFK/LacC"/>
    <property type="match status" value="1"/>
</dbReference>
<name>A0A949TYV8_9CLOT</name>
<accession>A0A949TYV8</accession>
<dbReference type="PANTHER" id="PTHR46566">
    <property type="entry name" value="1-PHOSPHOFRUCTOKINASE-RELATED"/>
    <property type="match status" value="1"/>
</dbReference>
<comment type="similarity">
    <text evidence="1">Belongs to the carbohydrate kinase pfkB family.</text>
</comment>
<dbReference type="PANTHER" id="PTHR46566:SF1">
    <property type="entry name" value="1-PHOSPHOFRUCTOKINASE"/>
    <property type="match status" value="1"/>
</dbReference>
<evidence type="ECO:0000256" key="8">
    <source>
        <dbReference type="RuleBase" id="RU369061"/>
    </source>
</evidence>
<comment type="pathway">
    <text evidence="7">Carbohydrate metabolism; D-tagatose 6-phosphate degradation; D-glyceraldehyde 3-phosphate and glycerone phosphate from D-tagatose 6-phosphate: step 1/2.</text>
</comment>
<dbReference type="EMBL" id="JAEEGC010000044">
    <property type="protein sequence ID" value="MBV7273403.1"/>
    <property type="molecule type" value="Genomic_DNA"/>
</dbReference>
<dbReference type="AlphaFoldDB" id="A0A949TYV8"/>
<dbReference type="FunFam" id="3.40.1190.20:FF:000001">
    <property type="entry name" value="Phosphofructokinase"/>
    <property type="match status" value="1"/>
</dbReference>
<dbReference type="EC" id="2.7.1.144" evidence="7"/>
<keyword evidence="5 7" id="KW-0067">ATP-binding</keyword>
<dbReference type="Pfam" id="PF00294">
    <property type="entry name" value="PfkB"/>
    <property type="match status" value="1"/>
</dbReference>
<dbReference type="InterPro" id="IPR017583">
    <property type="entry name" value="Tagatose/fructose_Pkinase"/>
</dbReference>
<keyword evidence="3 7" id="KW-0547">Nucleotide-binding</keyword>
<dbReference type="CDD" id="cd01164">
    <property type="entry name" value="FruK_PfkB_like"/>
    <property type="match status" value="1"/>
</dbReference>
<dbReference type="GO" id="GO:0005829">
    <property type="term" value="C:cytosol"/>
    <property type="evidence" value="ECO:0007669"/>
    <property type="project" value="TreeGrafter"/>
</dbReference>
<evidence type="ECO:0000313" key="11">
    <source>
        <dbReference type="Proteomes" id="UP000694308"/>
    </source>
</evidence>
<keyword evidence="2 7" id="KW-0808">Transferase</keyword>
<sequence length="311" mass="33805">MITTITLNPAVDKTIEIDTFRIGSVNRISSSRVDAGGKGINVSKVIQSLGGKSRAIGILAGKNGEFIKEYLDSIKIKNDFVFVEGETRINTKVVDPVSHTNTDINEIGPMISNENIDKLWNKFYESSDENSIVVLSGSIPKNVDKSIYKTWIEKAKEKNIKTILDADGELFKQGIKAAPYLVKPNIHELEGLFGQKIDSIEKAVKLSKELLSQGVKIVVVSLGEDGALFVKKELVVLAKGIKVEVKSTVGAGDSMVAALALAMDKGYDFEKAVRLAVACGTASVMTEGTQAADIDTVMNLENLVQFEYINY</sequence>
<evidence type="ECO:0000256" key="3">
    <source>
        <dbReference type="ARBA" id="ARBA00022741"/>
    </source>
</evidence>
<dbReference type="Proteomes" id="UP000694308">
    <property type="component" value="Unassembled WGS sequence"/>
</dbReference>
<dbReference type="GO" id="GO:0005524">
    <property type="term" value="F:ATP binding"/>
    <property type="evidence" value="ECO:0007669"/>
    <property type="project" value="UniProtKB-UniRule"/>
</dbReference>
<evidence type="ECO:0000256" key="6">
    <source>
        <dbReference type="ARBA" id="ARBA00047745"/>
    </source>
</evidence>
<dbReference type="InterPro" id="IPR022463">
    <property type="entry name" value="1-PFruKinase"/>
</dbReference>
<keyword evidence="4 8" id="KW-0418">Kinase</keyword>
<gene>
    <name evidence="10" type="primary">pfkB</name>
    <name evidence="10" type="ORF">I6U48_10830</name>
</gene>
<dbReference type="GO" id="GO:0044281">
    <property type="term" value="P:small molecule metabolic process"/>
    <property type="evidence" value="ECO:0007669"/>
    <property type="project" value="UniProtKB-ARBA"/>
</dbReference>
<evidence type="ECO:0000259" key="9">
    <source>
        <dbReference type="Pfam" id="PF00294"/>
    </source>
</evidence>
<evidence type="ECO:0000313" key="10">
    <source>
        <dbReference type="EMBL" id="MBV7273403.1"/>
    </source>
</evidence>
<reference evidence="10" key="1">
    <citation type="submission" date="2020-12" db="EMBL/GenBank/DDBJ databases">
        <title>Clostridium thailandense sp. nov., a novel acetogenic bacterium isolated from peat land soil in Thailand.</title>
        <authorList>
            <person name="Chaikitkaew S."/>
            <person name="Birkeland N.K."/>
        </authorList>
    </citation>
    <scope>NUCLEOTIDE SEQUENCE</scope>
    <source>
        <strain evidence="10">PL3</strain>
    </source>
</reference>
<comment type="catalytic activity">
    <reaction evidence="7">
        <text>D-tagatofuranose 6-phosphate + ATP = D-tagatofuranose 1,6-bisphosphate + ADP + H(+)</text>
        <dbReference type="Rhea" id="RHEA:12420"/>
        <dbReference type="ChEBI" id="CHEBI:15378"/>
        <dbReference type="ChEBI" id="CHEBI:30616"/>
        <dbReference type="ChEBI" id="CHEBI:58694"/>
        <dbReference type="ChEBI" id="CHEBI:58695"/>
        <dbReference type="ChEBI" id="CHEBI:456216"/>
        <dbReference type="EC" id="2.7.1.144"/>
    </reaction>
</comment>
<dbReference type="PROSITE" id="PS00584">
    <property type="entry name" value="PFKB_KINASES_2"/>
    <property type="match status" value="1"/>
</dbReference>
<feature type="domain" description="Carbohydrate kinase PfkB" evidence="9">
    <location>
        <begin position="7"/>
        <end position="292"/>
    </location>
</feature>
<evidence type="ECO:0000256" key="7">
    <source>
        <dbReference type="PIRNR" id="PIRNR000535"/>
    </source>
</evidence>
<keyword evidence="7" id="KW-0423">Lactose metabolism</keyword>
<dbReference type="GO" id="GO:0016052">
    <property type="term" value="P:carbohydrate catabolic process"/>
    <property type="evidence" value="ECO:0007669"/>
    <property type="project" value="UniProtKB-ARBA"/>
</dbReference>
<dbReference type="NCBIfam" id="TIGR03168">
    <property type="entry name" value="1-PFK"/>
    <property type="match status" value="1"/>
</dbReference>
<proteinExistence type="inferred from homology"/>
<comment type="similarity">
    <text evidence="7">Belongs to the carbohydrate kinase PfkB family. LacC subfamily.</text>
</comment>
<protein>
    <recommendedName>
        <fullName evidence="7">Tagatose-6-phosphate kinase</fullName>
        <ecNumber evidence="7">2.7.1.144</ecNumber>
    </recommendedName>
</protein>
<comment type="function">
    <text evidence="8">Catalyzes the ATP-dependent phosphorylation of fructose-l-phosphate to fructose-l,6-bisphosphate.</text>
</comment>
<comment type="caution">
    <text evidence="10">The sequence shown here is derived from an EMBL/GenBank/DDBJ whole genome shotgun (WGS) entry which is preliminary data.</text>
</comment>
<comment type="catalytic activity">
    <reaction evidence="6 8">
        <text>beta-D-fructose 1-phosphate + ATP = beta-D-fructose 1,6-bisphosphate + ADP + H(+)</text>
        <dbReference type="Rhea" id="RHEA:14213"/>
        <dbReference type="ChEBI" id="CHEBI:15378"/>
        <dbReference type="ChEBI" id="CHEBI:30616"/>
        <dbReference type="ChEBI" id="CHEBI:32966"/>
        <dbReference type="ChEBI" id="CHEBI:138881"/>
        <dbReference type="ChEBI" id="CHEBI:456216"/>
        <dbReference type="EC" id="2.7.1.56"/>
    </reaction>
</comment>
<dbReference type="InterPro" id="IPR011611">
    <property type="entry name" value="PfkB_dom"/>
</dbReference>
<dbReference type="GO" id="GO:0008662">
    <property type="term" value="F:1-phosphofructokinase activity"/>
    <property type="evidence" value="ECO:0007669"/>
    <property type="project" value="UniProtKB-UniRule"/>
</dbReference>
<dbReference type="NCBIfam" id="TIGR03828">
    <property type="entry name" value="pfkB"/>
    <property type="match status" value="1"/>
</dbReference>
<dbReference type="RefSeq" id="WP_218320455.1">
    <property type="nucleotide sequence ID" value="NZ_JAEEGC010000044.1"/>
</dbReference>
<evidence type="ECO:0000256" key="4">
    <source>
        <dbReference type="ARBA" id="ARBA00022777"/>
    </source>
</evidence>
<keyword evidence="11" id="KW-1185">Reference proteome</keyword>